<feature type="compositionally biased region" description="Acidic residues" evidence="6">
    <location>
        <begin position="560"/>
        <end position="576"/>
    </location>
</feature>
<feature type="region of interest" description="Disordered" evidence="6">
    <location>
        <begin position="223"/>
        <end position="248"/>
    </location>
</feature>
<dbReference type="EMBL" id="JBCEZU010000023">
    <property type="protein sequence ID" value="KAK9539169.1"/>
    <property type="molecule type" value="Genomic_DNA"/>
</dbReference>
<keyword evidence="5 7" id="KW-0732">Signal</keyword>
<keyword evidence="3" id="KW-0964">Secreted</keyword>
<reference evidence="8 9" key="1">
    <citation type="journal article" date="2024" name="Genome Biol. Evol.">
        <title>Chromosome-level genome assembly of the viviparous eelpout Zoarces viviparus.</title>
        <authorList>
            <person name="Fuhrmann N."/>
            <person name="Brasseur M.V."/>
            <person name="Bakowski C.E."/>
            <person name="Podsiadlowski L."/>
            <person name="Prost S."/>
            <person name="Krehenwinkel H."/>
            <person name="Mayer C."/>
        </authorList>
    </citation>
    <scope>NUCLEOTIDE SEQUENCE [LARGE SCALE GENOMIC DNA]</scope>
    <source>
        <strain evidence="8">NO-MEL_2022_Ind0_liver</strain>
    </source>
</reference>
<organism evidence="8 9">
    <name type="scientific">Zoarces viviparus</name>
    <name type="common">Viviparous eelpout</name>
    <name type="synonym">Blennius viviparus</name>
    <dbReference type="NCBI Taxonomy" id="48416"/>
    <lineage>
        <taxon>Eukaryota</taxon>
        <taxon>Metazoa</taxon>
        <taxon>Chordata</taxon>
        <taxon>Craniata</taxon>
        <taxon>Vertebrata</taxon>
        <taxon>Euteleostomi</taxon>
        <taxon>Actinopterygii</taxon>
        <taxon>Neopterygii</taxon>
        <taxon>Teleostei</taxon>
        <taxon>Neoteleostei</taxon>
        <taxon>Acanthomorphata</taxon>
        <taxon>Eupercaria</taxon>
        <taxon>Perciformes</taxon>
        <taxon>Cottioidei</taxon>
        <taxon>Zoarcales</taxon>
        <taxon>Zoarcidae</taxon>
        <taxon>Zoarcinae</taxon>
        <taxon>Zoarces</taxon>
    </lineage>
</organism>
<evidence type="ECO:0000256" key="1">
    <source>
        <dbReference type="ARBA" id="ARBA00004613"/>
    </source>
</evidence>
<feature type="region of interest" description="Disordered" evidence="6">
    <location>
        <begin position="134"/>
        <end position="173"/>
    </location>
</feature>
<evidence type="ECO:0000256" key="7">
    <source>
        <dbReference type="SAM" id="SignalP"/>
    </source>
</evidence>
<dbReference type="PANTHER" id="PTHR15119:SF0">
    <property type="entry name" value="SECRETOGRANIN-2"/>
    <property type="match status" value="1"/>
</dbReference>
<feature type="region of interest" description="Disordered" evidence="6">
    <location>
        <begin position="261"/>
        <end position="308"/>
    </location>
</feature>
<dbReference type="InterPro" id="IPR001990">
    <property type="entry name" value="Granin"/>
</dbReference>
<evidence type="ECO:0000313" key="9">
    <source>
        <dbReference type="Proteomes" id="UP001488805"/>
    </source>
</evidence>
<evidence type="ECO:0008006" key="10">
    <source>
        <dbReference type="Google" id="ProtNLM"/>
    </source>
</evidence>
<evidence type="ECO:0000256" key="2">
    <source>
        <dbReference type="ARBA" id="ARBA00005723"/>
    </source>
</evidence>
<keyword evidence="4" id="KW-0165">Cleavage on pair of basic residues</keyword>
<comment type="similarity">
    <text evidence="2">Belongs to the chromogranin/secretogranin protein family.</text>
</comment>
<feature type="compositionally biased region" description="Basic and acidic residues" evidence="6">
    <location>
        <begin position="591"/>
        <end position="601"/>
    </location>
</feature>
<name>A0AAW1FZG2_ZOAVI</name>
<dbReference type="PROSITE" id="PS51257">
    <property type="entry name" value="PROKAR_LIPOPROTEIN"/>
    <property type="match status" value="1"/>
</dbReference>
<evidence type="ECO:0000256" key="5">
    <source>
        <dbReference type="ARBA" id="ARBA00022729"/>
    </source>
</evidence>
<evidence type="ECO:0000256" key="3">
    <source>
        <dbReference type="ARBA" id="ARBA00022525"/>
    </source>
</evidence>
<dbReference type="InterPro" id="IPR038858">
    <property type="entry name" value="ScgII"/>
</dbReference>
<feature type="region of interest" description="Disordered" evidence="6">
    <location>
        <begin position="549"/>
        <end position="601"/>
    </location>
</feature>
<feature type="region of interest" description="Disordered" evidence="6">
    <location>
        <begin position="184"/>
        <end position="203"/>
    </location>
</feature>
<keyword evidence="9" id="KW-1185">Reference proteome</keyword>
<feature type="signal peptide" evidence="7">
    <location>
        <begin position="1"/>
        <end position="28"/>
    </location>
</feature>
<evidence type="ECO:0000256" key="6">
    <source>
        <dbReference type="SAM" id="MobiDB-lite"/>
    </source>
</evidence>
<protein>
    <recommendedName>
        <fullName evidence="10">Secretoneurin</fullName>
    </recommendedName>
</protein>
<comment type="subcellular location">
    <subcellularLocation>
        <location evidence="1">Secreted</location>
    </subcellularLocation>
</comment>
<feature type="compositionally biased region" description="Basic and acidic residues" evidence="6">
    <location>
        <begin position="274"/>
        <end position="283"/>
    </location>
</feature>
<proteinExistence type="inferred from homology"/>
<feature type="chain" id="PRO_5043564805" description="Secretoneurin" evidence="7">
    <location>
        <begin position="29"/>
        <end position="601"/>
    </location>
</feature>
<comment type="caution">
    <text evidence="8">The sequence shown here is derived from an EMBL/GenBank/DDBJ whole genome shotgun (WGS) entry which is preliminary data.</text>
</comment>
<feature type="compositionally biased region" description="Basic and acidic residues" evidence="6">
    <location>
        <begin position="549"/>
        <end position="559"/>
    </location>
</feature>
<accession>A0AAW1FZG2</accession>
<evidence type="ECO:0000256" key="4">
    <source>
        <dbReference type="ARBA" id="ARBA00022685"/>
    </source>
</evidence>
<evidence type="ECO:0000313" key="8">
    <source>
        <dbReference type="EMBL" id="KAK9539169.1"/>
    </source>
</evidence>
<gene>
    <name evidence="8" type="ORF">VZT92_004294</name>
</gene>
<dbReference type="GO" id="GO:0030141">
    <property type="term" value="C:secretory granule"/>
    <property type="evidence" value="ECO:0007669"/>
    <property type="project" value="InterPro"/>
</dbReference>
<sequence length="601" mass="68496">MLHFHHKLPARGAVVLLAFLLQGCAVRAASLPRHYRLRGGEGEGQPAAYPPSSDMVKALEYIENLKQRNGGRPEPADYDEVDKFRVLLQLASQQQDESPADRQPAPGVPRQDITAEQLMKALLQSLQDRAGIDAKPISPVSAPRNDRRTHRHRTKDTEVPAGAPVEYGNFPRPHKKYPLMFEDEENTDASKRATEDLDEQYTPQSLANLRSIFEELGRMPTFGGQKRDVFGDDDDNEEEDGFSLRSPAYEDVAGGEQWVPIEEREETEELVNGSHEEMERALGEQEEAEREEMQRRASPNQEDANDDTKMVDYYLLKVLEMSDQTQERDKTGEQRKRLIRPSILDPRIVRDLLQLSLKLHVPPQDLIDMLLTEELRKLHREPQGSAARYPTGQTPKVRYYSRRLPPKSKPVPEDMDREDFLDIIGVETISHEYPVVQRPVKTSPSADRIPAASIPVAKPGPVKIPSSSGRRENLFLSELNKMPLRRQADDEEEDGDVEDEVTTYLAAKILTEYPNTITKRDTQAQLKGQFPYELYERVMKNYLGQADTEKRPLAKRETEVATEEEIEPTEIQEEEEMMAKTSAPQTENEEGERREKKVAGM</sequence>
<dbReference type="GO" id="GO:0005576">
    <property type="term" value="C:extracellular region"/>
    <property type="evidence" value="ECO:0007669"/>
    <property type="project" value="UniProtKB-SubCell"/>
</dbReference>
<feature type="compositionally biased region" description="Acidic residues" evidence="6">
    <location>
        <begin position="231"/>
        <end position="241"/>
    </location>
</feature>
<dbReference type="Proteomes" id="UP001488805">
    <property type="component" value="Unassembled WGS sequence"/>
</dbReference>
<dbReference type="Pfam" id="PF01271">
    <property type="entry name" value="Granin"/>
    <property type="match status" value="1"/>
</dbReference>
<dbReference type="PANTHER" id="PTHR15119">
    <property type="entry name" value="SECRETOGRANIN II"/>
    <property type="match status" value="1"/>
</dbReference>
<dbReference type="AlphaFoldDB" id="A0AAW1FZG2"/>